<dbReference type="AlphaFoldDB" id="A0A1I3A9W1"/>
<dbReference type="InterPro" id="IPR000639">
    <property type="entry name" value="Epox_hydrolase-like"/>
</dbReference>
<organism evidence="3 4">
    <name type="scientific">Modicisalibacter xianhensis</name>
    <dbReference type="NCBI Taxonomy" id="442341"/>
    <lineage>
        <taxon>Bacteria</taxon>
        <taxon>Pseudomonadati</taxon>
        <taxon>Pseudomonadota</taxon>
        <taxon>Gammaproteobacteria</taxon>
        <taxon>Oceanospirillales</taxon>
        <taxon>Halomonadaceae</taxon>
        <taxon>Modicisalibacter</taxon>
    </lineage>
</organism>
<keyword evidence="1" id="KW-0472">Membrane</keyword>
<dbReference type="PRINTS" id="PR00111">
    <property type="entry name" value="ABHYDROLASE"/>
</dbReference>
<evidence type="ECO:0000259" key="2">
    <source>
        <dbReference type="Pfam" id="PF12697"/>
    </source>
</evidence>
<keyword evidence="1" id="KW-1133">Transmembrane helix</keyword>
<sequence>MPLFDVIGLFVVILMLLALVSWGLTRWVARRVEGEVPAQGRYVDLPSVRLHVVEQGEGTPVILLHGLGGQLNHFTYALVERLEGFRVLAVDRPGMGYSAWRNEETADLAFQARCIAELIREERLERPLLVGHSLGGALALRIALDYPELVGGLVLLAPLIRVQPIPGAFRMIAIRSAWLRKAVASTFGIPLSILSARRTLRRIFAPQTPPRDFAHRGGALLGLRPASFSTLSLELSQLNDPMPAMFERYSELNMPIGVLVGEADNLLDPERHGISLAGIVSVTALKRLPGEGHMLPITRPEACAELVRHVAEAVTSHDRVSDRE</sequence>
<protein>
    <submittedName>
        <fullName evidence="3">Pimeloyl-ACP methyl ester carboxylesterase</fullName>
    </submittedName>
</protein>
<dbReference type="PRINTS" id="PR00412">
    <property type="entry name" value="EPOXHYDRLASE"/>
</dbReference>
<evidence type="ECO:0000313" key="4">
    <source>
        <dbReference type="Proteomes" id="UP000199040"/>
    </source>
</evidence>
<dbReference type="GO" id="GO:0003824">
    <property type="term" value="F:catalytic activity"/>
    <property type="evidence" value="ECO:0007669"/>
    <property type="project" value="InterPro"/>
</dbReference>
<dbReference type="EMBL" id="FOPY01000004">
    <property type="protein sequence ID" value="SFH46902.1"/>
    <property type="molecule type" value="Genomic_DNA"/>
</dbReference>
<feature type="domain" description="AB hydrolase-1" evidence="2">
    <location>
        <begin position="61"/>
        <end position="305"/>
    </location>
</feature>
<dbReference type="Gene3D" id="3.40.50.1820">
    <property type="entry name" value="alpha/beta hydrolase"/>
    <property type="match status" value="1"/>
</dbReference>
<dbReference type="InterPro" id="IPR000073">
    <property type="entry name" value="AB_hydrolase_1"/>
</dbReference>
<dbReference type="InterPro" id="IPR029058">
    <property type="entry name" value="AB_hydrolase_fold"/>
</dbReference>
<evidence type="ECO:0000313" key="3">
    <source>
        <dbReference type="EMBL" id="SFH46902.1"/>
    </source>
</evidence>
<proteinExistence type="predicted"/>
<feature type="transmembrane region" description="Helical" evidence="1">
    <location>
        <begin position="6"/>
        <end position="24"/>
    </location>
</feature>
<dbReference type="PANTHER" id="PTHR43689">
    <property type="entry name" value="HYDROLASE"/>
    <property type="match status" value="1"/>
</dbReference>
<dbReference type="Pfam" id="PF12697">
    <property type="entry name" value="Abhydrolase_6"/>
    <property type="match status" value="1"/>
</dbReference>
<dbReference type="STRING" id="442341.SAMN04487959_104241"/>
<dbReference type="SUPFAM" id="SSF53474">
    <property type="entry name" value="alpha/beta-Hydrolases"/>
    <property type="match status" value="1"/>
</dbReference>
<reference evidence="3 4" key="1">
    <citation type="submission" date="2016-10" db="EMBL/GenBank/DDBJ databases">
        <authorList>
            <person name="de Groot N.N."/>
        </authorList>
    </citation>
    <scope>NUCLEOTIDE SEQUENCE [LARGE SCALE GENOMIC DNA]</scope>
    <source>
        <strain evidence="3 4">CGMCC 1.6848</strain>
    </source>
</reference>
<name>A0A1I3A9W1_9GAMM</name>
<dbReference type="Proteomes" id="UP000199040">
    <property type="component" value="Unassembled WGS sequence"/>
</dbReference>
<dbReference type="PANTHER" id="PTHR43689:SF8">
    <property type="entry name" value="ALPHA_BETA-HYDROLASES SUPERFAMILY PROTEIN"/>
    <property type="match status" value="1"/>
</dbReference>
<evidence type="ECO:0000256" key="1">
    <source>
        <dbReference type="SAM" id="Phobius"/>
    </source>
</evidence>
<keyword evidence="4" id="KW-1185">Reference proteome</keyword>
<gene>
    <name evidence="3" type="ORF">SAMN04487959_104241</name>
</gene>
<dbReference type="RefSeq" id="WP_177223357.1">
    <property type="nucleotide sequence ID" value="NZ_FOPY01000004.1"/>
</dbReference>
<keyword evidence="1" id="KW-0812">Transmembrane</keyword>
<accession>A0A1I3A9W1</accession>